<accession>A0A168L8F7</accession>
<dbReference type="EMBL" id="LT550891">
    <property type="protein sequence ID" value="SAL96269.1"/>
    <property type="molecule type" value="Genomic_DNA"/>
</dbReference>
<sequence length="208" mass="23584">MEWLHGIRRLIRRYVLPFFPHPSWTRVCAPKQQGGLGLIDPEEQALALHNTHICSLLEQKNDSPLSPVILKLLQLYTGHKSLVPFMLAPQNFKNLLKPIPHLQQLVLLMKRLPPMPISDTWTPAITQHLPLDKAVLIDIENTAEVHIPRHLTVASILNHHPPTDVFHPKRMDKEKLITPANASHFGRKRGLAANTVVDDPSLLFDSDD</sequence>
<keyword evidence="2" id="KW-1185">Reference proteome</keyword>
<name>A0A168L8F7_ABSGL</name>
<protein>
    <submittedName>
        <fullName evidence="1">Uncharacterized protein</fullName>
    </submittedName>
</protein>
<proteinExistence type="predicted"/>
<evidence type="ECO:0000313" key="2">
    <source>
        <dbReference type="Proteomes" id="UP000078561"/>
    </source>
</evidence>
<dbReference type="OrthoDB" id="2417874at2759"/>
<dbReference type="STRING" id="4829.A0A168L8F7"/>
<dbReference type="InParanoid" id="A0A168L8F7"/>
<organism evidence="1">
    <name type="scientific">Absidia glauca</name>
    <name type="common">Pin mould</name>
    <dbReference type="NCBI Taxonomy" id="4829"/>
    <lineage>
        <taxon>Eukaryota</taxon>
        <taxon>Fungi</taxon>
        <taxon>Fungi incertae sedis</taxon>
        <taxon>Mucoromycota</taxon>
        <taxon>Mucoromycotina</taxon>
        <taxon>Mucoromycetes</taxon>
        <taxon>Mucorales</taxon>
        <taxon>Cunninghamellaceae</taxon>
        <taxon>Absidia</taxon>
    </lineage>
</organism>
<reference evidence="1" key="1">
    <citation type="submission" date="2016-04" db="EMBL/GenBank/DDBJ databases">
        <authorList>
            <person name="Evans L.H."/>
            <person name="Alamgir A."/>
            <person name="Owens N."/>
            <person name="Weber N.D."/>
            <person name="Virtaneva K."/>
            <person name="Barbian K."/>
            <person name="Babar A."/>
            <person name="Rosenke K."/>
        </authorList>
    </citation>
    <scope>NUCLEOTIDE SEQUENCE [LARGE SCALE GENOMIC DNA]</scope>
    <source>
        <strain evidence="1">CBS 101.48</strain>
    </source>
</reference>
<evidence type="ECO:0000313" key="1">
    <source>
        <dbReference type="EMBL" id="SAL96269.1"/>
    </source>
</evidence>
<gene>
    <name evidence="1" type="primary">ABSGL_01664.1 scaffold 2049</name>
</gene>
<dbReference type="AlphaFoldDB" id="A0A168L8F7"/>
<dbReference type="Proteomes" id="UP000078561">
    <property type="component" value="Unassembled WGS sequence"/>
</dbReference>
<feature type="non-terminal residue" evidence="1">
    <location>
        <position position="208"/>
    </location>
</feature>